<evidence type="ECO:0000313" key="2">
    <source>
        <dbReference type="EMBL" id="KAK3384061.1"/>
    </source>
</evidence>
<reference evidence="2" key="1">
    <citation type="journal article" date="2023" name="Mol. Phylogenet. Evol.">
        <title>Genome-scale phylogeny and comparative genomics of the fungal order Sordariales.</title>
        <authorList>
            <person name="Hensen N."/>
            <person name="Bonometti L."/>
            <person name="Westerberg I."/>
            <person name="Brannstrom I.O."/>
            <person name="Guillou S."/>
            <person name="Cros-Aarteil S."/>
            <person name="Calhoun S."/>
            <person name="Haridas S."/>
            <person name="Kuo A."/>
            <person name="Mondo S."/>
            <person name="Pangilinan J."/>
            <person name="Riley R."/>
            <person name="LaButti K."/>
            <person name="Andreopoulos B."/>
            <person name="Lipzen A."/>
            <person name="Chen C."/>
            <person name="Yan M."/>
            <person name="Daum C."/>
            <person name="Ng V."/>
            <person name="Clum A."/>
            <person name="Steindorff A."/>
            <person name="Ohm R.A."/>
            <person name="Martin F."/>
            <person name="Silar P."/>
            <person name="Natvig D.O."/>
            <person name="Lalanne C."/>
            <person name="Gautier V."/>
            <person name="Ament-Velasquez S.L."/>
            <person name="Kruys A."/>
            <person name="Hutchinson M.I."/>
            <person name="Powell A.J."/>
            <person name="Barry K."/>
            <person name="Miller A.N."/>
            <person name="Grigoriev I.V."/>
            <person name="Debuchy R."/>
            <person name="Gladieux P."/>
            <person name="Hiltunen Thoren M."/>
            <person name="Johannesson H."/>
        </authorList>
    </citation>
    <scope>NUCLEOTIDE SEQUENCE</scope>
    <source>
        <strain evidence="2">CBS 958.72</strain>
    </source>
</reference>
<accession>A0AAE0NM53</accession>
<sequence length="161" mass="18634">MRLINTASHDLTEFHGAKIPEYGILSHTWKPDGEVTLQQFVEATADARSPIRLWQGYGKILEACKLARQHQLEWIWIDTACIDKTSSADLSEAINSMFRWYRDSKVCYAYLADLEPGWAEPDPALSRCRWFTRGWCLQELLAPSRLQLLANDWSLIGKRRH</sequence>
<dbReference type="AlphaFoldDB" id="A0AAE0NM53"/>
<comment type="caution">
    <text evidence="2">The sequence shown here is derived from an EMBL/GenBank/DDBJ whole genome shotgun (WGS) entry which is preliminary data.</text>
</comment>
<protein>
    <submittedName>
        <fullName evidence="2">Heterokaryon incompatibility protein-domain-containing protein</fullName>
    </submittedName>
</protein>
<name>A0AAE0NM53_9PEZI</name>
<reference evidence="2" key="2">
    <citation type="submission" date="2023-06" db="EMBL/GenBank/DDBJ databases">
        <authorList>
            <consortium name="Lawrence Berkeley National Laboratory"/>
            <person name="Haridas S."/>
            <person name="Hensen N."/>
            <person name="Bonometti L."/>
            <person name="Westerberg I."/>
            <person name="Brannstrom I.O."/>
            <person name="Guillou S."/>
            <person name="Cros-Aarteil S."/>
            <person name="Calhoun S."/>
            <person name="Kuo A."/>
            <person name="Mondo S."/>
            <person name="Pangilinan J."/>
            <person name="Riley R."/>
            <person name="Labutti K."/>
            <person name="Andreopoulos B."/>
            <person name="Lipzen A."/>
            <person name="Chen C."/>
            <person name="Yanf M."/>
            <person name="Daum C."/>
            <person name="Ng V."/>
            <person name="Clum A."/>
            <person name="Steindorff A."/>
            <person name="Ohm R."/>
            <person name="Martin F."/>
            <person name="Silar P."/>
            <person name="Natvig D."/>
            <person name="Lalanne C."/>
            <person name="Gautier V."/>
            <person name="Ament-Velasquez S.L."/>
            <person name="Kruys A."/>
            <person name="Hutchinson M.I."/>
            <person name="Powell A.J."/>
            <person name="Barry K."/>
            <person name="Miller A.N."/>
            <person name="Grigoriev I.V."/>
            <person name="Debuchy R."/>
            <person name="Gladieux P."/>
            <person name="Thoren M.H."/>
            <person name="Johannesson H."/>
        </authorList>
    </citation>
    <scope>NUCLEOTIDE SEQUENCE</scope>
    <source>
        <strain evidence="2">CBS 958.72</strain>
    </source>
</reference>
<feature type="domain" description="Heterokaryon incompatibility" evidence="1">
    <location>
        <begin position="22"/>
        <end position="113"/>
    </location>
</feature>
<proteinExistence type="predicted"/>
<dbReference type="InterPro" id="IPR010730">
    <property type="entry name" value="HET"/>
</dbReference>
<evidence type="ECO:0000313" key="3">
    <source>
        <dbReference type="Proteomes" id="UP001287356"/>
    </source>
</evidence>
<keyword evidence="3" id="KW-1185">Reference proteome</keyword>
<dbReference type="EMBL" id="JAULSN010000001">
    <property type="protein sequence ID" value="KAK3384061.1"/>
    <property type="molecule type" value="Genomic_DNA"/>
</dbReference>
<dbReference type="PANTHER" id="PTHR10622:SF12">
    <property type="entry name" value="HET DOMAIN-CONTAINING PROTEIN"/>
    <property type="match status" value="1"/>
</dbReference>
<evidence type="ECO:0000259" key="1">
    <source>
        <dbReference type="Pfam" id="PF06985"/>
    </source>
</evidence>
<dbReference type="PANTHER" id="PTHR10622">
    <property type="entry name" value="HET DOMAIN-CONTAINING PROTEIN"/>
    <property type="match status" value="1"/>
</dbReference>
<organism evidence="2 3">
    <name type="scientific">Lasiosphaeria ovina</name>
    <dbReference type="NCBI Taxonomy" id="92902"/>
    <lineage>
        <taxon>Eukaryota</taxon>
        <taxon>Fungi</taxon>
        <taxon>Dikarya</taxon>
        <taxon>Ascomycota</taxon>
        <taxon>Pezizomycotina</taxon>
        <taxon>Sordariomycetes</taxon>
        <taxon>Sordariomycetidae</taxon>
        <taxon>Sordariales</taxon>
        <taxon>Lasiosphaeriaceae</taxon>
        <taxon>Lasiosphaeria</taxon>
    </lineage>
</organism>
<gene>
    <name evidence="2" type="ORF">B0T24DRAFT_673865</name>
</gene>
<dbReference type="Pfam" id="PF06985">
    <property type="entry name" value="HET"/>
    <property type="match status" value="1"/>
</dbReference>
<dbReference type="Proteomes" id="UP001287356">
    <property type="component" value="Unassembled WGS sequence"/>
</dbReference>